<feature type="transmembrane region" description="Helical" evidence="10">
    <location>
        <begin position="99"/>
        <end position="121"/>
    </location>
</feature>
<keyword evidence="5" id="KW-0297">G-protein coupled receptor</keyword>
<dbReference type="OrthoDB" id="10042731at2759"/>
<dbReference type="PRINTS" id="PR00237">
    <property type="entry name" value="GPCRRHODOPSN"/>
</dbReference>
<keyword evidence="8 12" id="KW-0675">Receptor</keyword>
<evidence type="ECO:0000256" key="7">
    <source>
        <dbReference type="ARBA" id="ARBA00023157"/>
    </source>
</evidence>
<evidence type="ECO:0000256" key="8">
    <source>
        <dbReference type="ARBA" id="ARBA00023170"/>
    </source>
</evidence>
<sequence length="756" mass="83582">MNNSSSFIPTLGGNDTSAERELTRLASFSAWWILSITVILANILVLMLFVAEKCLRSQFNYFVVNLAVADLCVGFTIIPSVGLTGALPMHQFFREQGCLIVTSYANVILTVTSFCLILISCNRIYEAALPDKRHTKCLKMKVICANIAVWVTSAVIWILVRMAEFFSSVLTITSAGSTCLKYDDFSYISLAVKAACFFWGPFIVMTLLSIKIALMSRSNLIMSKIMAQTPTKSNEAVTNTTSEDGEVKHSCDEHIEGYSADSGIWIGKESVKKRENDHYQSNNKQGVLSPSVKVEQDFVLSNGWRSASTEVISSKQICPSNEVADTNLIKSTLMVPKATNSTEAVTNIISDDGGDRVSCNERIEGYYADSGIWIGEESDKKQTDDNYQSNNLQGVLSTSIKVEHDFVLSNGWRSAFTKVIPSDQKCPTYEVVDTNLITSKVVTPKPTNSSEEIIMVSEDSGDGLSCDEQQEGFFADSGIWIGKESVNEETSDHYQSNKLQGVLSTSIKVEHDFVLSNGWRSAFTKIIPSDQKCPNHGVVDTNLITSKVVATKPTNSSEAEIIMVSEDSGDGLSCDEQQDGYFADSGIWIGKESVNEETNDHYQSNKLQGVLAPSIKVEQDFVLSNGWRSAYSEVIPSKEIHHDDKVVDTTLPSVAGECQRNSSMAREIQSTTCVFYILLLVFSLFRLPLGILHIYYISCHIASIEPSQNSHLGDALFFLFLSTSLTNPVVSIVFQPKFRKTLYLLVCRFCCWCRSG</sequence>
<comment type="subcellular location">
    <subcellularLocation>
        <location evidence="1">Cell membrane</location>
        <topology evidence="1">Multi-pass membrane protein</topology>
    </subcellularLocation>
</comment>
<dbReference type="Pfam" id="PF00001">
    <property type="entry name" value="7tm_1"/>
    <property type="match status" value="1"/>
</dbReference>
<keyword evidence="2" id="KW-1003">Cell membrane</keyword>
<evidence type="ECO:0000256" key="4">
    <source>
        <dbReference type="ARBA" id="ARBA00022989"/>
    </source>
</evidence>
<keyword evidence="9" id="KW-0807">Transducer</keyword>
<evidence type="ECO:0000256" key="9">
    <source>
        <dbReference type="ARBA" id="ARBA00023224"/>
    </source>
</evidence>
<gene>
    <name evidence="12" type="ORF">HOLleu_07254</name>
</gene>
<dbReference type="InterPro" id="IPR000276">
    <property type="entry name" value="GPCR_Rhodpsn"/>
</dbReference>
<dbReference type="InterPro" id="IPR017452">
    <property type="entry name" value="GPCR_Rhodpsn_7TM"/>
</dbReference>
<dbReference type="SUPFAM" id="SSF81321">
    <property type="entry name" value="Family A G protein-coupled receptor-like"/>
    <property type="match status" value="1"/>
</dbReference>
<dbReference type="PANTHER" id="PTHR24248">
    <property type="entry name" value="ADRENERGIC RECEPTOR-RELATED G-PROTEIN COUPLED RECEPTOR"/>
    <property type="match status" value="1"/>
</dbReference>
<keyword evidence="4 10" id="KW-1133">Transmembrane helix</keyword>
<evidence type="ECO:0000256" key="5">
    <source>
        <dbReference type="ARBA" id="ARBA00023040"/>
    </source>
</evidence>
<dbReference type="GO" id="GO:0005886">
    <property type="term" value="C:plasma membrane"/>
    <property type="evidence" value="ECO:0007669"/>
    <property type="project" value="UniProtKB-SubCell"/>
</dbReference>
<keyword evidence="13" id="KW-1185">Reference proteome</keyword>
<keyword evidence="3 10" id="KW-0812">Transmembrane</keyword>
<feature type="transmembrane region" description="Helical" evidence="10">
    <location>
        <begin position="62"/>
        <end position="87"/>
    </location>
</feature>
<evidence type="ECO:0000256" key="2">
    <source>
        <dbReference type="ARBA" id="ARBA00022475"/>
    </source>
</evidence>
<feature type="transmembrane region" description="Helical" evidence="10">
    <location>
        <begin position="142"/>
        <end position="160"/>
    </location>
</feature>
<evidence type="ECO:0000256" key="10">
    <source>
        <dbReference type="SAM" id="Phobius"/>
    </source>
</evidence>
<proteinExistence type="predicted"/>
<feature type="transmembrane region" description="Helical" evidence="10">
    <location>
        <begin position="30"/>
        <end position="50"/>
    </location>
</feature>
<evidence type="ECO:0000313" key="13">
    <source>
        <dbReference type="Proteomes" id="UP001152320"/>
    </source>
</evidence>
<keyword evidence="7" id="KW-1015">Disulfide bond</keyword>
<evidence type="ECO:0000256" key="1">
    <source>
        <dbReference type="ARBA" id="ARBA00004651"/>
    </source>
</evidence>
<feature type="transmembrane region" description="Helical" evidence="10">
    <location>
        <begin position="673"/>
        <end position="695"/>
    </location>
</feature>
<dbReference type="EMBL" id="JAIZAY010000003">
    <property type="protein sequence ID" value="KAJ8044490.1"/>
    <property type="molecule type" value="Genomic_DNA"/>
</dbReference>
<dbReference type="AlphaFoldDB" id="A0A9Q1HFZ0"/>
<comment type="caution">
    <text evidence="12">The sequence shown here is derived from an EMBL/GenBank/DDBJ whole genome shotgun (WGS) entry which is preliminary data.</text>
</comment>
<dbReference type="Gene3D" id="1.20.1070.10">
    <property type="entry name" value="Rhodopsin 7-helix transmembrane proteins"/>
    <property type="match status" value="2"/>
</dbReference>
<keyword evidence="6 10" id="KW-0472">Membrane</keyword>
<organism evidence="12 13">
    <name type="scientific">Holothuria leucospilota</name>
    <name type="common">Black long sea cucumber</name>
    <name type="synonym">Mertensiothuria leucospilota</name>
    <dbReference type="NCBI Taxonomy" id="206669"/>
    <lineage>
        <taxon>Eukaryota</taxon>
        <taxon>Metazoa</taxon>
        <taxon>Echinodermata</taxon>
        <taxon>Eleutherozoa</taxon>
        <taxon>Echinozoa</taxon>
        <taxon>Holothuroidea</taxon>
        <taxon>Aspidochirotacea</taxon>
        <taxon>Aspidochirotida</taxon>
        <taxon>Holothuriidae</taxon>
        <taxon>Holothuria</taxon>
    </lineage>
</organism>
<accession>A0A9Q1HFZ0</accession>
<evidence type="ECO:0000256" key="6">
    <source>
        <dbReference type="ARBA" id="ARBA00023136"/>
    </source>
</evidence>
<reference evidence="12" key="1">
    <citation type="submission" date="2021-10" db="EMBL/GenBank/DDBJ databases">
        <title>Tropical sea cucumber genome reveals ecological adaptation and Cuvierian tubules defense mechanism.</title>
        <authorList>
            <person name="Chen T."/>
        </authorList>
    </citation>
    <scope>NUCLEOTIDE SEQUENCE</scope>
    <source>
        <strain evidence="12">Nanhai2018</strain>
        <tissue evidence="12">Muscle</tissue>
    </source>
</reference>
<evidence type="ECO:0000256" key="3">
    <source>
        <dbReference type="ARBA" id="ARBA00022692"/>
    </source>
</evidence>
<dbReference type="PROSITE" id="PS50262">
    <property type="entry name" value="G_PROTEIN_RECEP_F1_2"/>
    <property type="match status" value="1"/>
</dbReference>
<evidence type="ECO:0000313" key="12">
    <source>
        <dbReference type="EMBL" id="KAJ8044490.1"/>
    </source>
</evidence>
<dbReference type="GO" id="GO:0004930">
    <property type="term" value="F:G protein-coupled receptor activity"/>
    <property type="evidence" value="ECO:0007669"/>
    <property type="project" value="UniProtKB-KW"/>
</dbReference>
<evidence type="ECO:0000259" key="11">
    <source>
        <dbReference type="PROSITE" id="PS50262"/>
    </source>
</evidence>
<feature type="transmembrane region" description="Helical" evidence="10">
    <location>
        <begin position="715"/>
        <end position="734"/>
    </location>
</feature>
<dbReference type="PANTHER" id="PTHR24248:SF125">
    <property type="entry name" value="DOPAMINE D2-LIKE RECEPTOR"/>
    <property type="match status" value="1"/>
</dbReference>
<protein>
    <submittedName>
        <fullName evidence="12">Alpha-1B adrenergic receptor</fullName>
    </submittedName>
</protein>
<feature type="domain" description="G-protein coupled receptors family 1 profile" evidence="11">
    <location>
        <begin position="41"/>
        <end position="212"/>
    </location>
</feature>
<dbReference type="Proteomes" id="UP001152320">
    <property type="component" value="Chromosome 3"/>
</dbReference>
<name>A0A9Q1HFZ0_HOLLE</name>
<feature type="transmembrane region" description="Helical" evidence="10">
    <location>
        <begin position="190"/>
        <end position="214"/>
    </location>
</feature>